<accession>A0A562U4F9</accession>
<name>A0A562U4F9_9SPHI</name>
<organism evidence="1 2">
    <name type="scientific">Mucilaginibacter frigoritolerans</name>
    <dbReference type="NCBI Taxonomy" id="652788"/>
    <lineage>
        <taxon>Bacteria</taxon>
        <taxon>Pseudomonadati</taxon>
        <taxon>Bacteroidota</taxon>
        <taxon>Sphingobacteriia</taxon>
        <taxon>Sphingobacteriales</taxon>
        <taxon>Sphingobacteriaceae</taxon>
        <taxon>Mucilaginibacter</taxon>
    </lineage>
</organism>
<evidence type="ECO:0000313" key="1">
    <source>
        <dbReference type="EMBL" id="TWJ00702.1"/>
    </source>
</evidence>
<dbReference type="AlphaFoldDB" id="A0A562U4F9"/>
<evidence type="ECO:0000313" key="2">
    <source>
        <dbReference type="Proteomes" id="UP000317010"/>
    </source>
</evidence>
<dbReference type="EMBL" id="VLLI01000005">
    <property type="protein sequence ID" value="TWJ00702.1"/>
    <property type="molecule type" value="Genomic_DNA"/>
</dbReference>
<reference evidence="1 2" key="1">
    <citation type="submission" date="2019-07" db="EMBL/GenBank/DDBJ databases">
        <title>Genomic Encyclopedia of Archaeal and Bacterial Type Strains, Phase II (KMG-II): from individual species to whole genera.</title>
        <authorList>
            <person name="Goeker M."/>
        </authorList>
    </citation>
    <scope>NUCLEOTIDE SEQUENCE [LARGE SCALE GENOMIC DNA]</scope>
    <source>
        <strain evidence="1 2">ATCC BAA-1854</strain>
    </source>
</reference>
<proteinExistence type="predicted"/>
<comment type="caution">
    <text evidence="1">The sequence shown here is derived from an EMBL/GenBank/DDBJ whole genome shotgun (WGS) entry which is preliminary data.</text>
</comment>
<evidence type="ECO:0008006" key="3">
    <source>
        <dbReference type="Google" id="ProtNLM"/>
    </source>
</evidence>
<dbReference type="RefSeq" id="WP_144912038.1">
    <property type="nucleotide sequence ID" value="NZ_VLLI01000005.1"/>
</dbReference>
<sequence length="180" mass="21037">MDNLLEQISDTIGKTKVLELSRILKEEQFDLHNLIELTFHPDKNIAFRAAWILENVFLQHPERYGNELEYFVSRIKDVKHASCKRHYAKIMMHITEAKVAISIKNKLAGLDMEPVVEQCFDWMIDPKVKVAVKCFASETLFNLRYRYPWIKEELANQIKFLMRNGSAGIQSRGKKILAQL</sequence>
<dbReference type="InterPro" id="IPR016024">
    <property type="entry name" value="ARM-type_fold"/>
</dbReference>
<dbReference type="SUPFAM" id="SSF48371">
    <property type="entry name" value="ARM repeat"/>
    <property type="match status" value="1"/>
</dbReference>
<protein>
    <recommendedName>
        <fullName evidence="3">Adenylosuccinate lyase</fullName>
    </recommendedName>
</protein>
<gene>
    <name evidence="1" type="ORF">JN11_01958</name>
</gene>
<dbReference type="OrthoDB" id="979487at2"/>
<dbReference type="Proteomes" id="UP000317010">
    <property type="component" value="Unassembled WGS sequence"/>
</dbReference>
<keyword evidence="2" id="KW-1185">Reference proteome</keyword>